<comment type="caution">
    <text evidence="2">The sequence shown here is derived from an EMBL/GenBank/DDBJ whole genome shotgun (WGS) entry which is preliminary data.</text>
</comment>
<gene>
    <name evidence="2" type="ORF">FGL98_11885</name>
</gene>
<accession>A0A563E085</accession>
<dbReference type="Proteomes" id="UP000320244">
    <property type="component" value="Unassembled WGS sequence"/>
</dbReference>
<proteinExistence type="predicted"/>
<dbReference type="EMBL" id="VCQV01000015">
    <property type="protein sequence ID" value="TWP35927.1"/>
    <property type="molecule type" value="Genomic_DNA"/>
</dbReference>
<dbReference type="OrthoDB" id="4773798at2"/>
<reference evidence="2 3" key="1">
    <citation type="submission" date="2019-05" db="EMBL/GenBank/DDBJ databases">
        <authorList>
            <person name="Lee S.D."/>
        </authorList>
    </citation>
    <scope>NUCLEOTIDE SEQUENCE [LARGE SCALE GENOMIC DNA]</scope>
    <source>
        <strain evidence="2 3">C5-26</strain>
    </source>
</reference>
<organism evidence="2 3">
    <name type="scientific">Leekyejoonella antrihumi</name>
    <dbReference type="NCBI Taxonomy" id="1660198"/>
    <lineage>
        <taxon>Bacteria</taxon>
        <taxon>Bacillati</taxon>
        <taxon>Actinomycetota</taxon>
        <taxon>Actinomycetes</taxon>
        <taxon>Micrococcales</taxon>
        <taxon>Dermacoccaceae</taxon>
        <taxon>Leekyejoonella</taxon>
    </lineage>
</organism>
<feature type="compositionally biased region" description="Polar residues" evidence="1">
    <location>
        <begin position="64"/>
        <end position="77"/>
    </location>
</feature>
<sequence length="77" mass="8520">MPRSVQEILDHADELAKRFENYEPSAADERDPAAFAELRRAVLLRSDAERSIKEAVDHAREHSSSNSPTARSSGTAV</sequence>
<name>A0A563E085_9MICO</name>
<evidence type="ECO:0000313" key="3">
    <source>
        <dbReference type="Proteomes" id="UP000320244"/>
    </source>
</evidence>
<keyword evidence="3" id="KW-1185">Reference proteome</keyword>
<protein>
    <submittedName>
        <fullName evidence="2">Uncharacterized protein</fullName>
    </submittedName>
</protein>
<feature type="region of interest" description="Disordered" evidence="1">
    <location>
        <begin position="53"/>
        <end position="77"/>
    </location>
</feature>
<feature type="compositionally biased region" description="Basic and acidic residues" evidence="1">
    <location>
        <begin position="53"/>
        <end position="63"/>
    </location>
</feature>
<dbReference type="RefSeq" id="WP_146316989.1">
    <property type="nucleotide sequence ID" value="NZ_VCQV01000015.1"/>
</dbReference>
<reference evidence="2 3" key="2">
    <citation type="submission" date="2019-08" db="EMBL/GenBank/DDBJ databases">
        <title>Jejuicoccus antrihumi gen. nov., sp. nov., a new member of the family Dermacoccaceae isolated from a cave.</title>
        <authorList>
            <person name="Schumann P."/>
            <person name="Kim I.S."/>
        </authorList>
    </citation>
    <scope>NUCLEOTIDE SEQUENCE [LARGE SCALE GENOMIC DNA]</scope>
    <source>
        <strain evidence="2 3">C5-26</strain>
    </source>
</reference>
<dbReference type="AlphaFoldDB" id="A0A563E085"/>
<evidence type="ECO:0000256" key="1">
    <source>
        <dbReference type="SAM" id="MobiDB-lite"/>
    </source>
</evidence>
<evidence type="ECO:0000313" key="2">
    <source>
        <dbReference type="EMBL" id="TWP35927.1"/>
    </source>
</evidence>